<accession>A0A9W4RWX0</accession>
<protein>
    <submittedName>
        <fullName evidence="2">Uncharacterized protein</fullName>
    </submittedName>
</protein>
<dbReference type="AlphaFoldDB" id="A0A9W4RWX0"/>
<feature type="compositionally biased region" description="Polar residues" evidence="1">
    <location>
        <begin position="272"/>
        <end position="290"/>
    </location>
</feature>
<name>A0A9W4RWX0_9PEZI</name>
<feature type="compositionally biased region" description="Polar residues" evidence="1">
    <location>
        <begin position="302"/>
        <end position="312"/>
    </location>
</feature>
<evidence type="ECO:0000313" key="3">
    <source>
        <dbReference type="Proteomes" id="UP001152533"/>
    </source>
</evidence>
<keyword evidence="3" id="KW-1185">Reference proteome</keyword>
<organism evidence="2 3">
    <name type="scientific">Colletotrichum noveboracense</name>
    <dbReference type="NCBI Taxonomy" id="2664923"/>
    <lineage>
        <taxon>Eukaryota</taxon>
        <taxon>Fungi</taxon>
        <taxon>Dikarya</taxon>
        <taxon>Ascomycota</taxon>
        <taxon>Pezizomycotina</taxon>
        <taxon>Sordariomycetes</taxon>
        <taxon>Hypocreomycetidae</taxon>
        <taxon>Glomerellales</taxon>
        <taxon>Glomerellaceae</taxon>
        <taxon>Colletotrichum</taxon>
        <taxon>Colletotrichum gloeosporioides species complex</taxon>
    </lineage>
</organism>
<sequence>MLKTDLKNDNSKKRITAPDEPTAQEVGQGGSLECRGVWVGWYLPLEDLQFNHKVHKGLSAKRLCEGDGADSQIAAARAIAPTTKALRFILQLGRGFSNIKYHALAYPDADTGLCSAVQIDGSTDQIFFFRECQDVANDIGKLKERRKTWNQICRQLCGGVQNSNPEALRWNSAKDNEERQASSSRELLRLLIEQHEFTPNEAEKALEEFYRHDQSTDENGHEFKSIVEDAFEQARNQCLANLSAMKSFTAANGVTGMLKANGKGTPDAVKPTPQTLESAVETLSATTDRTTVAKPREDAITKGTNRGSQSDALDSEEEKRSRESKRADLRDQRVAASTAKRLVHFISDMAKDPEEVQIQVIQRCFLDSTLQDFLFEAELTLHMREVVMSNAKRQTDTAARQSPTLYSYYQGSELHSETVDTILYNSFAII</sequence>
<comment type="caution">
    <text evidence="2">The sequence shown here is derived from an EMBL/GenBank/DDBJ whole genome shotgun (WGS) entry which is preliminary data.</text>
</comment>
<evidence type="ECO:0000313" key="2">
    <source>
        <dbReference type="EMBL" id="CAI0648352.1"/>
    </source>
</evidence>
<gene>
    <name evidence="2" type="ORF">CGXH109_LOCUS74873</name>
</gene>
<proteinExistence type="predicted"/>
<dbReference type="Proteomes" id="UP001152533">
    <property type="component" value="Unassembled WGS sequence"/>
</dbReference>
<feature type="compositionally biased region" description="Basic and acidic residues" evidence="1">
    <location>
        <begin position="1"/>
        <end position="12"/>
    </location>
</feature>
<feature type="region of interest" description="Disordered" evidence="1">
    <location>
        <begin position="1"/>
        <end position="28"/>
    </location>
</feature>
<dbReference type="EMBL" id="CAMGZC010000544">
    <property type="protein sequence ID" value="CAI0648352.1"/>
    <property type="molecule type" value="Genomic_DNA"/>
</dbReference>
<feature type="region of interest" description="Disordered" evidence="1">
    <location>
        <begin position="262"/>
        <end position="333"/>
    </location>
</feature>
<feature type="compositionally biased region" description="Basic and acidic residues" evidence="1">
    <location>
        <begin position="317"/>
        <end position="333"/>
    </location>
</feature>
<evidence type="ECO:0000256" key="1">
    <source>
        <dbReference type="SAM" id="MobiDB-lite"/>
    </source>
</evidence>
<reference evidence="2" key="1">
    <citation type="submission" date="2022-08" db="EMBL/GenBank/DDBJ databases">
        <authorList>
            <person name="Giroux E."/>
            <person name="Giroux E."/>
        </authorList>
    </citation>
    <scope>NUCLEOTIDE SEQUENCE</scope>
    <source>
        <strain evidence="2">H1091258</strain>
    </source>
</reference>